<dbReference type="InterPro" id="IPR038910">
    <property type="entry name" value="Hua1-like"/>
</dbReference>
<reference evidence="1" key="2">
    <citation type="submission" date="2014-06" db="EMBL/GenBank/DDBJ databases">
        <title>The complete genome of Blastobotrys (Arxula) adeninivorans LS3 - a yeast of biotechnological interest.</title>
        <authorList>
            <person name="Kunze G."/>
            <person name="Gaillardin C."/>
            <person name="Czernicka M."/>
            <person name="Durrens P."/>
            <person name="Martin T."/>
            <person name="Boer E."/>
            <person name="Gabaldon T."/>
            <person name="Cruz J."/>
            <person name="Talla E."/>
            <person name="Marck C."/>
            <person name="Goffeau A."/>
            <person name="Barbe V."/>
            <person name="Baret P."/>
            <person name="Baronian K."/>
            <person name="Beier S."/>
            <person name="Bleykasten C."/>
            <person name="Bode R."/>
            <person name="Casaregola S."/>
            <person name="Despons L."/>
            <person name="Fairhead C."/>
            <person name="Giersberg M."/>
            <person name="Gierski P."/>
            <person name="Hahnel U."/>
            <person name="Hartmann A."/>
            <person name="Jankowska D."/>
            <person name="Jubin C."/>
            <person name="Jung P."/>
            <person name="Lafontaine I."/>
            <person name="Leh-Louis V."/>
            <person name="Lemaire M."/>
            <person name="Marcet-Houben M."/>
            <person name="Mascher M."/>
            <person name="Morel G."/>
            <person name="Richard G.-F."/>
            <person name="Riechen J."/>
            <person name="Sacerdot C."/>
            <person name="Sarkar A."/>
            <person name="Savel G."/>
            <person name="Schacherer J."/>
            <person name="Sherman D."/>
            <person name="Straub M.-L."/>
            <person name="Stein N."/>
            <person name="Thierry A."/>
            <person name="Trautwein-Schult A."/>
            <person name="Westhof E."/>
            <person name="Worch S."/>
            <person name="Dujon B."/>
            <person name="Souciet J.-L."/>
            <person name="Wincker P."/>
            <person name="Scholz U."/>
            <person name="Neuveglise N."/>
        </authorList>
    </citation>
    <scope>NUCLEOTIDE SEQUENCE</scope>
    <source>
        <strain evidence="1">LS3</strain>
    </source>
</reference>
<organism evidence="1">
    <name type="scientific">Blastobotrys adeninivorans</name>
    <name type="common">Yeast</name>
    <name type="synonym">Arxula adeninivorans</name>
    <dbReference type="NCBI Taxonomy" id="409370"/>
    <lineage>
        <taxon>Eukaryota</taxon>
        <taxon>Fungi</taxon>
        <taxon>Dikarya</taxon>
        <taxon>Ascomycota</taxon>
        <taxon>Saccharomycotina</taxon>
        <taxon>Dipodascomycetes</taxon>
        <taxon>Dipodascales</taxon>
        <taxon>Trichomonascaceae</taxon>
        <taxon>Blastobotrys</taxon>
    </lineage>
</organism>
<gene>
    <name evidence="1" type="ORF">GNLVRS02_ARAD1D07436g</name>
</gene>
<name>A0A060T831_BLAAD</name>
<dbReference type="AlphaFoldDB" id="A0A060T831"/>
<dbReference type="PhylomeDB" id="A0A060T831"/>
<proteinExistence type="predicted"/>
<evidence type="ECO:0000313" key="1">
    <source>
        <dbReference type="EMBL" id="CDP37260.1"/>
    </source>
</evidence>
<sequence length="172" mass="18856">MTLDYPPSYADVHGELDVDQYELPARPRPDHLGPEFAEDLPETPPFEYPDGYSCSKCNNTGIKNSSGRSCRSCYAKFASQDSRVKVLNPPFRRKRTSYKSKAAGTVMKILDPPPYPTPMLASFGDSKPILVQPGDPAIGGTMCGRCRGQGVIHCDFIYETTCGTCKGLGRLI</sequence>
<dbReference type="EMBL" id="HG937694">
    <property type="protein sequence ID" value="CDP37260.1"/>
    <property type="molecule type" value="Genomic_DNA"/>
</dbReference>
<protein>
    <submittedName>
        <fullName evidence="1">ARAD1D07436p</fullName>
    </submittedName>
</protein>
<dbReference type="PANTHER" id="PTHR28031">
    <property type="entry name" value="PROLINE-RICH PROTEIN HUA1"/>
    <property type="match status" value="1"/>
</dbReference>
<accession>A0A060T831</accession>
<dbReference type="PANTHER" id="PTHR28031:SF1">
    <property type="entry name" value="PROLINE-RICH PROTEIN HUA1"/>
    <property type="match status" value="1"/>
</dbReference>
<dbReference type="GO" id="GO:0005737">
    <property type="term" value="C:cytoplasm"/>
    <property type="evidence" value="ECO:0007669"/>
    <property type="project" value="TreeGrafter"/>
</dbReference>
<reference evidence="1" key="1">
    <citation type="submission" date="2014-02" db="EMBL/GenBank/DDBJ databases">
        <authorList>
            <person name="Genoscope - CEA"/>
        </authorList>
    </citation>
    <scope>NUCLEOTIDE SEQUENCE</scope>
    <source>
        <strain evidence="1">LS3</strain>
    </source>
</reference>